<dbReference type="GO" id="GO:0022857">
    <property type="term" value="F:transmembrane transporter activity"/>
    <property type="evidence" value="ECO:0007669"/>
    <property type="project" value="InterPro"/>
</dbReference>
<dbReference type="CDD" id="cd06550">
    <property type="entry name" value="TM_ABC_iron-siderophores_like"/>
    <property type="match status" value="1"/>
</dbReference>
<proteinExistence type="inferred from homology"/>
<evidence type="ECO:0000313" key="11">
    <source>
        <dbReference type="Proteomes" id="UP000215005"/>
    </source>
</evidence>
<dbReference type="InterPro" id="IPR000522">
    <property type="entry name" value="ABC_transptr_permease_BtuC"/>
</dbReference>
<sequence>MTLTPPRPPSPVPSPGPGRNSALERRALRVGPLSWPWRPRVLVVAVGVLALLAALFVRALLAFDDYPMGAVDVLTTLLGGGDGGQRFVVFELRMPRALAGALVGAALGLSGAILQSLTRNPLASPDTLGIGWGASVGAVLVIVVGGSAGGVSGAVSSIGIPTGAVLGGITAAVVVFGLSWRSGVQSNRLLLVGIATAFICSNLVYWAMTWTDVQDAARAQTWITGSLHAADWDRIGPASLALAVLLPATVVTARVLGAMALGDDTALGLGVRVGAAKLALLLVSAFLVCVATAVAGPITFVALAAPQIALRLCRTPQPPLVTAALLGAALTLGADQLAAGLFSPLQLPVGVFTAILGAPYLLYLIVRRHRESHL</sequence>
<dbReference type="InterPro" id="IPR037294">
    <property type="entry name" value="ABC_BtuC-like"/>
</dbReference>
<feature type="region of interest" description="Disordered" evidence="8">
    <location>
        <begin position="1"/>
        <end position="21"/>
    </location>
</feature>
<name>A0A223S9H4_9ACTN</name>
<keyword evidence="3" id="KW-0813">Transport</keyword>
<protein>
    <submittedName>
        <fullName evidence="10">Iron ABC transporter</fullName>
    </submittedName>
</protein>
<dbReference type="GO" id="GO:0033214">
    <property type="term" value="P:siderophore-iron import into cell"/>
    <property type="evidence" value="ECO:0007669"/>
    <property type="project" value="TreeGrafter"/>
</dbReference>
<keyword evidence="4" id="KW-1003">Cell membrane</keyword>
<organism evidence="10 11">
    <name type="scientific">Nocardiopsis gilva YIM 90087</name>
    <dbReference type="NCBI Taxonomy" id="1235441"/>
    <lineage>
        <taxon>Bacteria</taxon>
        <taxon>Bacillati</taxon>
        <taxon>Actinomycetota</taxon>
        <taxon>Actinomycetes</taxon>
        <taxon>Streptosporangiales</taxon>
        <taxon>Nocardiopsidaceae</taxon>
        <taxon>Nocardiopsis</taxon>
    </lineage>
</organism>
<feature type="transmembrane region" description="Helical" evidence="9">
    <location>
        <begin position="235"/>
        <end position="257"/>
    </location>
</feature>
<dbReference type="PANTHER" id="PTHR30472:SF24">
    <property type="entry name" value="FERRIC ENTEROBACTIN TRANSPORT SYSTEM PERMEASE PROTEIN FEPG"/>
    <property type="match status" value="1"/>
</dbReference>
<dbReference type="Gene3D" id="1.10.3470.10">
    <property type="entry name" value="ABC transporter involved in vitamin B12 uptake, BtuC"/>
    <property type="match status" value="1"/>
</dbReference>
<keyword evidence="6 9" id="KW-1133">Transmembrane helix</keyword>
<evidence type="ECO:0000313" key="10">
    <source>
        <dbReference type="EMBL" id="ASU84767.1"/>
    </source>
</evidence>
<dbReference type="GO" id="GO:0005886">
    <property type="term" value="C:plasma membrane"/>
    <property type="evidence" value="ECO:0007669"/>
    <property type="project" value="UniProtKB-SubCell"/>
</dbReference>
<dbReference type="EMBL" id="CP022753">
    <property type="protein sequence ID" value="ASU84767.1"/>
    <property type="molecule type" value="Genomic_DNA"/>
</dbReference>
<dbReference type="Proteomes" id="UP000215005">
    <property type="component" value="Chromosome"/>
</dbReference>
<feature type="transmembrane region" description="Helical" evidence="9">
    <location>
        <begin position="41"/>
        <end position="61"/>
    </location>
</feature>
<evidence type="ECO:0000256" key="1">
    <source>
        <dbReference type="ARBA" id="ARBA00004651"/>
    </source>
</evidence>
<evidence type="ECO:0000256" key="2">
    <source>
        <dbReference type="ARBA" id="ARBA00007935"/>
    </source>
</evidence>
<feature type="transmembrane region" description="Helical" evidence="9">
    <location>
        <begin position="345"/>
        <end position="366"/>
    </location>
</feature>
<feature type="transmembrane region" description="Helical" evidence="9">
    <location>
        <begin position="97"/>
        <end position="117"/>
    </location>
</feature>
<evidence type="ECO:0000256" key="7">
    <source>
        <dbReference type="ARBA" id="ARBA00023136"/>
    </source>
</evidence>
<evidence type="ECO:0000256" key="3">
    <source>
        <dbReference type="ARBA" id="ARBA00022448"/>
    </source>
</evidence>
<dbReference type="RefSeq" id="WP_017619310.1">
    <property type="nucleotide sequence ID" value="NZ_ANBG01000235.1"/>
</dbReference>
<feature type="transmembrane region" description="Helical" evidence="9">
    <location>
        <begin position="129"/>
        <end position="148"/>
    </location>
</feature>
<comment type="subcellular location">
    <subcellularLocation>
        <location evidence="1">Cell membrane</location>
        <topology evidence="1">Multi-pass membrane protein</topology>
    </subcellularLocation>
</comment>
<gene>
    <name evidence="10" type="ORF">CDO52_19920</name>
</gene>
<feature type="compositionally biased region" description="Pro residues" evidence="8">
    <location>
        <begin position="1"/>
        <end position="16"/>
    </location>
</feature>
<comment type="similarity">
    <text evidence="2">Belongs to the binding-protein-dependent transport system permease family. FecCD subfamily.</text>
</comment>
<evidence type="ECO:0000256" key="8">
    <source>
        <dbReference type="SAM" id="MobiDB-lite"/>
    </source>
</evidence>
<accession>A0A223S9H4</accession>
<dbReference type="AlphaFoldDB" id="A0A223S9H4"/>
<dbReference type="PANTHER" id="PTHR30472">
    <property type="entry name" value="FERRIC ENTEROBACTIN TRANSPORT SYSTEM PERMEASE PROTEIN"/>
    <property type="match status" value="1"/>
</dbReference>
<dbReference type="KEGG" id="ngv:CDO52_19920"/>
<evidence type="ECO:0000256" key="4">
    <source>
        <dbReference type="ARBA" id="ARBA00022475"/>
    </source>
</evidence>
<dbReference type="SUPFAM" id="SSF81345">
    <property type="entry name" value="ABC transporter involved in vitamin B12 uptake, BtuC"/>
    <property type="match status" value="1"/>
</dbReference>
<keyword evidence="5 9" id="KW-0812">Transmembrane</keyword>
<evidence type="ECO:0000256" key="9">
    <source>
        <dbReference type="SAM" id="Phobius"/>
    </source>
</evidence>
<reference evidence="10 11" key="1">
    <citation type="submission" date="2017-08" db="EMBL/GenBank/DDBJ databases">
        <title>The complete genome sequence of Nocardiopsis gilva YIM 90087.</title>
        <authorList>
            <person name="Yin M."/>
            <person name="Tang S."/>
        </authorList>
    </citation>
    <scope>NUCLEOTIDE SEQUENCE [LARGE SCALE GENOMIC DNA]</scope>
    <source>
        <strain evidence="10 11">YIM 90087</strain>
    </source>
</reference>
<evidence type="ECO:0000256" key="6">
    <source>
        <dbReference type="ARBA" id="ARBA00022989"/>
    </source>
</evidence>
<feature type="transmembrane region" description="Helical" evidence="9">
    <location>
        <begin position="154"/>
        <end position="177"/>
    </location>
</feature>
<feature type="transmembrane region" description="Helical" evidence="9">
    <location>
        <begin position="189"/>
        <end position="208"/>
    </location>
</feature>
<dbReference type="Pfam" id="PF01032">
    <property type="entry name" value="FecCD"/>
    <property type="match status" value="1"/>
</dbReference>
<evidence type="ECO:0000256" key="5">
    <source>
        <dbReference type="ARBA" id="ARBA00022692"/>
    </source>
</evidence>
<feature type="transmembrane region" description="Helical" evidence="9">
    <location>
        <begin position="278"/>
        <end position="305"/>
    </location>
</feature>
<keyword evidence="11" id="KW-1185">Reference proteome</keyword>
<keyword evidence="7 9" id="KW-0472">Membrane</keyword>